<keyword evidence="3" id="KW-1185">Reference proteome</keyword>
<comment type="caution">
    <text evidence="2">The sequence shown here is derived from an EMBL/GenBank/DDBJ whole genome shotgun (WGS) entry which is preliminary data.</text>
</comment>
<dbReference type="AlphaFoldDB" id="A0A931AEV1"/>
<dbReference type="Proteomes" id="UP000605361">
    <property type="component" value="Unassembled WGS sequence"/>
</dbReference>
<accession>A0A931AEV1</accession>
<dbReference type="RefSeq" id="WP_195897731.1">
    <property type="nucleotide sequence ID" value="NZ_JADOGI010000075.1"/>
</dbReference>
<dbReference type="InterPro" id="IPR009492">
    <property type="entry name" value="TniQ"/>
</dbReference>
<reference evidence="2" key="1">
    <citation type="submission" date="2020-11" db="EMBL/GenBank/DDBJ databases">
        <title>Whole-genome analyses of Nonomuraea sp. K274.</title>
        <authorList>
            <person name="Veyisoglu A."/>
        </authorList>
    </citation>
    <scope>NUCLEOTIDE SEQUENCE</scope>
    <source>
        <strain evidence="2">K274</strain>
    </source>
</reference>
<gene>
    <name evidence="2" type="ORF">ITP53_24230</name>
</gene>
<organism evidence="2 3">
    <name type="scientific">Nonomuraea cypriaca</name>
    <dbReference type="NCBI Taxonomy" id="1187855"/>
    <lineage>
        <taxon>Bacteria</taxon>
        <taxon>Bacillati</taxon>
        <taxon>Actinomycetota</taxon>
        <taxon>Actinomycetes</taxon>
        <taxon>Streptosporangiales</taxon>
        <taxon>Streptosporangiaceae</taxon>
        <taxon>Nonomuraea</taxon>
    </lineage>
</organism>
<evidence type="ECO:0000313" key="3">
    <source>
        <dbReference type="Proteomes" id="UP000605361"/>
    </source>
</evidence>
<evidence type="ECO:0000313" key="2">
    <source>
        <dbReference type="EMBL" id="MBF8188785.1"/>
    </source>
</evidence>
<dbReference type="Pfam" id="PF06527">
    <property type="entry name" value="TniQ"/>
    <property type="match status" value="1"/>
</dbReference>
<sequence length="426" mass="48402">MIPRYTAELAEPPRPLLRRLGLVPPPADGEAFHSWFFRLVEAHHSHRDTMTSLLGLPSYTPQRYTLGEDFFTIHDGEYVFENLRDATGLRARAMTAMLLPGQGGRYITHSWTGITTARPWPWRIETAAVCPRCLAGPDPIWPIAWQLLPTVVCPLHRVYLVGWCPSCHTRISVGDTPRYRRECNGPFGPQGRIVGARNCRQVLAQLPGHKLGDERLLTIQHDLRARLHRPRDGPFELTKDFWELYEVLFRLAIYLGTPEMLPTGTDAHLWWTFHEFCHLRDQLALSAGYSARERCRELTFYQPGPLLTAAGMLIVDEICLGGTLLDGLRCFMDQRRYDPWAGTLWHEFCEQRNNVALTDRMLGHLHINVLDAGPLKPLQLWEPGAPHHLHPPETVDDLDLPEAALLLAGEGIRPWQSVAGVRSSLQ</sequence>
<proteinExistence type="predicted"/>
<evidence type="ECO:0000259" key="1">
    <source>
        <dbReference type="Pfam" id="PF06527"/>
    </source>
</evidence>
<feature type="domain" description="TniQ" evidence="1">
    <location>
        <begin position="23"/>
        <end position="160"/>
    </location>
</feature>
<protein>
    <submittedName>
        <fullName evidence="2">TniQ family protein</fullName>
    </submittedName>
</protein>
<name>A0A931AEV1_9ACTN</name>
<dbReference type="EMBL" id="JADOGI010000075">
    <property type="protein sequence ID" value="MBF8188785.1"/>
    <property type="molecule type" value="Genomic_DNA"/>
</dbReference>